<proteinExistence type="predicted"/>
<reference evidence="1 2" key="1">
    <citation type="submission" date="2023-01" db="EMBL/GenBank/DDBJ databases">
        <authorList>
            <person name="Lee S.H."/>
            <person name="Jung H.S."/>
            <person name="Yun J.U."/>
        </authorList>
    </citation>
    <scope>NUCLEOTIDE SEQUENCE [LARGE SCALE GENOMIC DNA]</scope>
    <source>
        <strain evidence="1 2">CBA3646</strain>
    </source>
</reference>
<accession>A0ABY7QUV1</accession>
<name>A0ABY7QUV1_9FIRM</name>
<dbReference type="RefSeq" id="WP_271192094.1">
    <property type="nucleotide sequence ID" value="NZ_CP115667.1"/>
</dbReference>
<sequence length="289" mass="32302">MKRGFALLSVVLVFAIVLIAVSYFFDANVEHGRVLSRHLETVQGDLIAESAIQVAMEEVKHQGEAIMSNGEMDFHPSVLGTSATVTVTRQHQSDFVMEAKVTYKDIEASYFGSGTLIHPMYTKGLGVISPRVWPVSEVTALDHPFKRETKSYLLPDEDLYMRGEGYYITILRKNAEGMLEPVEQMHNSYPYFEQRAGSLTILDGDIYGVLDVANLSIEGNSRLHGLLYMNGDVVSCGGMLQISGIVLNPKGYGENNLDVTYSFYEIQSVKGHLVDYYRPTLRRTSPWSL</sequence>
<evidence type="ECO:0000313" key="2">
    <source>
        <dbReference type="Proteomes" id="UP001210339"/>
    </source>
</evidence>
<gene>
    <name evidence="1" type="ORF">O6R05_03220</name>
</gene>
<protein>
    <submittedName>
        <fullName evidence="1">Uncharacterized protein</fullName>
    </submittedName>
</protein>
<dbReference type="EMBL" id="CP115667">
    <property type="protein sequence ID" value="WBW50569.1"/>
    <property type="molecule type" value="Genomic_DNA"/>
</dbReference>
<evidence type="ECO:0000313" key="1">
    <source>
        <dbReference type="EMBL" id="WBW50569.1"/>
    </source>
</evidence>
<keyword evidence="2" id="KW-1185">Reference proteome</keyword>
<dbReference type="Proteomes" id="UP001210339">
    <property type="component" value="Chromosome"/>
</dbReference>
<organism evidence="1 2">
    <name type="scientific">Peptoniphilus equinus</name>
    <dbReference type="NCBI Taxonomy" id="3016343"/>
    <lineage>
        <taxon>Bacteria</taxon>
        <taxon>Bacillati</taxon>
        <taxon>Bacillota</taxon>
        <taxon>Tissierellia</taxon>
        <taxon>Tissierellales</taxon>
        <taxon>Peptoniphilaceae</taxon>
        <taxon>Peptoniphilus</taxon>
    </lineage>
</organism>